<protein>
    <submittedName>
        <fullName evidence="3 4">Uncharacterized protein LOC104235510</fullName>
    </submittedName>
</protein>
<dbReference type="eggNOG" id="KOG1075">
    <property type="taxonomic scope" value="Eukaryota"/>
</dbReference>
<reference evidence="2" key="1">
    <citation type="journal article" date="2013" name="Genome Biol.">
        <title>Reference genomes and transcriptomes of Nicotiana sylvestris and Nicotiana tomentosiformis.</title>
        <authorList>
            <person name="Sierro N."/>
            <person name="Battey J.N."/>
            <person name="Ouadi S."/>
            <person name="Bovet L."/>
            <person name="Goepfert S."/>
            <person name="Bakaher N."/>
            <person name="Peitsch M.C."/>
            <person name="Ivanov N.V."/>
        </authorList>
    </citation>
    <scope>NUCLEOTIDE SEQUENCE [LARGE SCALE GENOMIC DNA]</scope>
</reference>
<feature type="domain" description="RNase H type-1" evidence="1">
    <location>
        <begin position="180"/>
        <end position="311"/>
    </location>
</feature>
<accession>A0A1U7XKX0</accession>
<dbReference type="RefSeq" id="XP_009787600.1">
    <property type="nucleotide sequence ID" value="XM_009789298.1"/>
</dbReference>
<dbReference type="InterPro" id="IPR044730">
    <property type="entry name" value="RNase_H-like_dom_plant"/>
</dbReference>
<dbReference type="Gene3D" id="3.30.420.10">
    <property type="entry name" value="Ribonuclease H-like superfamily/Ribonuclease H"/>
    <property type="match status" value="1"/>
</dbReference>
<dbReference type="PANTHER" id="PTHR47723">
    <property type="entry name" value="OS05G0353850 PROTEIN"/>
    <property type="match status" value="1"/>
</dbReference>
<dbReference type="CDD" id="cd06222">
    <property type="entry name" value="RNase_H_like"/>
    <property type="match status" value="1"/>
</dbReference>
<dbReference type="InterPro" id="IPR026960">
    <property type="entry name" value="RVT-Znf"/>
</dbReference>
<reference evidence="3 4" key="2">
    <citation type="submission" date="2025-04" db="UniProtKB">
        <authorList>
            <consortium name="RefSeq"/>
        </authorList>
    </citation>
    <scope>IDENTIFICATION</scope>
    <source>
        <tissue evidence="3 4">Leaf</tissue>
    </source>
</reference>
<keyword evidence="2" id="KW-1185">Reference proteome</keyword>
<dbReference type="InterPro" id="IPR012337">
    <property type="entry name" value="RNaseH-like_sf"/>
</dbReference>
<dbReference type="AlphaFoldDB" id="A0A1U7XKX0"/>
<evidence type="ECO:0000259" key="1">
    <source>
        <dbReference type="PROSITE" id="PS50879"/>
    </source>
</evidence>
<dbReference type="Pfam" id="PF13966">
    <property type="entry name" value="zf-RVT"/>
    <property type="match status" value="1"/>
</dbReference>
<dbReference type="GeneID" id="104235510"/>
<sequence length="348" mass="40055">MWVNELPFKIAFFMWKIWKGKLPLDDYFRRLGYFMPSKCWCCSNPDEETTTHVFFRSYAARTTWSYFLTNSGIAVQGLSLQQAILKCWTLQVLPRIKPIFQALTSIILWELWKRCNSYKHVDSVSVSRVIYQISSTLQALVKVRKPSIKNVPHKWPDLLKMLEHYTPSLKVTKVLWELPNPGWVKVNTDGVSRGNPGRSSIGFVIRDEEGDVKYALGKETLEVTNSVAEAIAIAIAEALKYCVEHGYTHILLQTNSMMLKNVIEGKCSAPWSVIEYVEEIKEIIQRWNVSVLHIMREGNQLADHLANYALDVGGIEAHNFEQLEVQGRKIVNSDKFQCPYLRIRVARS</sequence>
<dbReference type="InterPro" id="IPR036397">
    <property type="entry name" value="RNaseH_sf"/>
</dbReference>
<dbReference type="InterPro" id="IPR053151">
    <property type="entry name" value="RNase_H-like"/>
</dbReference>
<dbReference type="PROSITE" id="PS50879">
    <property type="entry name" value="RNASE_H_1"/>
    <property type="match status" value="1"/>
</dbReference>
<dbReference type="PANTHER" id="PTHR47723:SF24">
    <property type="entry name" value="RNASE H TYPE-1 DOMAIN-CONTAINING PROTEIN"/>
    <property type="match status" value="1"/>
</dbReference>
<dbReference type="GO" id="GO:0004523">
    <property type="term" value="F:RNA-DNA hybrid ribonuclease activity"/>
    <property type="evidence" value="ECO:0007669"/>
    <property type="project" value="InterPro"/>
</dbReference>
<dbReference type="InterPro" id="IPR002156">
    <property type="entry name" value="RNaseH_domain"/>
</dbReference>
<dbReference type="RefSeq" id="XP_009787599.1">
    <property type="nucleotide sequence ID" value="XM_009789297.1"/>
</dbReference>
<dbReference type="Pfam" id="PF13456">
    <property type="entry name" value="RVT_3"/>
    <property type="match status" value="1"/>
</dbReference>
<dbReference type="GO" id="GO:0003676">
    <property type="term" value="F:nucleic acid binding"/>
    <property type="evidence" value="ECO:0007669"/>
    <property type="project" value="InterPro"/>
</dbReference>
<evidence type="ECO:0000313" key="4">
    <source>
        <dbReference type="RefSeq" id="XP_009787600.1"/>
    </source>
</evidence>
<gene>
    <name evidence="3 4" type="primary">LOC104235510</name>
</gene>
<evidence type="ECO:0000313" key="2">
    <source>
        <dbReference type="Proteomes" id="UP000189701"/>
    </source>
</evidence>
<proteinExistence type="predicted"/>
<dbReference type="SUPFAM" id="SSF53098">
    <property type="entry name" value="Ribonuclease H-like"/>
    <property type="match status" value="1"/>
</dbReference>
<evidence type="ECO:0000313" key="3">
    <source>
        <dbReference type="RefSeq" id="XP_009787599.1"/>
    </source>
</evidence>
<dbReference type="Proteomes" id="UP000189701">
    <property type="component" value="Unplaced"/>
</dbReference>
<name>A0A1U7XKX0_NICSY</name>
<dbReference type="STRING" id="4096.A0A1U7XKX0"/>
<dbReference type="KEGG" id="nsy:104235510"/>
<organism evidence="2 3">
    <name type="scientific">Nicotiana sylvestris</name>
    <name type="common">Wood tobacco</name>
    <name type="synonym">South American tobacco</name>
    <dbReference type="NCBI Taxonomy" id="4096"/>
    <lineage>
        <taxon>Eukaryota</taxon>
        <taxon>Viridiplantae</taxon>
        <taxon>Streptophyta</taxon>
        <taxon>Embryophyta</taxon>
        <taxon>Tracheophyta</taxon>
        <taxon>Spermatophyta</taxon>
        <taxon>Magnoliopsida</taxon>
        <taxon>eudicotyledons</taxon>
        <taxon>Gunneridae</taxon>
        <taxon>Pentapetalae</taxon>
        <taxon>asterids</taxon>
        <taxon>lamiids</taxon>
        <taxon>Solanales</taxon>
        <taxon>Solanaceae</taxon>
        <taxon>Nicotianoideae</taxon>
        <taxon>Nicotianeae</taxon>
        <taxon>Nicotiana</taxon>
    </lineage>
</organism>